<name>A0A8R7U705_TRIUA</name>
<keyword evidence="2" id="KW-1185">Reference proteome</keyword>
<reference evidence="2" key="1">
    <citation type="journal article" date="2013" name="Nature">
        <title>Draft genome of the wheat A-genome progenitor Triticum urartu.</title>
        <authorList>
            <person name="Ling H.Q."/>
            <person name="Zhao S."/>
            <person name="Liu D."/>
            <person name="Wang J."/>
            <person name="Sun H."/>
            <person name="Zhang C."/>
            <person name="Fan H."/>
            <person name="Li D."/>
            <person name="Dong L."/>
            <person name="Tao Y."/>
            <person name="Gao C."/>
            <person name="Wu H."/>
            <person name="Li Y."/>
            <person name="Cui Y."/>
            <person name="Guo X."/>
            <person name="Zheng S."/>
            <person name="Wang B."/>
            <person name="Yu K."/>
            <person name="Liang Q."/>
            <person name="Yang W."/>
            <person name="Lou X."/>
            <person name="Chen J."/>
            <person name="Feng M."/>
            <person name="Jian J."/>
            <person name="Zhang X."/>
            <person name="Luo G."/>
            <person name="Jiang Y."/>
            <person name="Liu J."/>
            <person name="Wang Z."/>
            <person name="Sha Y."/>
            <person name="Zhang B."/>
            <person name="Wu H."/>
            <person name="Tang D."/>
            <person name="Shen Q."/>
            <person name="Xue P."/>
            <person name="Zou S."/>
            <person name="Wang X."/>
            <person name="Liu X."/>
            <person name="Wang F."/>
            <person name="Yang Y."/>
            <person name="An X."/>
            <person name="Dong Z."/>
            <person name="Zhang K."/>
            <person name="Zhang X."/>
            <person name="Luo M.C."/>
            <person name="Dvorak J."/>
            <person name="Tong Y."/>
            <person name="Wang J."/>
            <person name="Yang H."/>
            <person name="Li Z."/>
            <person name="Wang D."/>
            <person name="Zhang A."/>
            <person name="Wang J."/>
        </authorList>
    </citation>
    <scope>NUCLEOTIDE SEQUENCE</scope>
    <source>
        <strain evidence="2">cv. G1812</strain>
    </source>
</reference>
<reference evidence="1" key="3">
    <citation type="submission" date="2022-06" db="UniProtKB">
        <authorList>
            <consortium name="EnsemblPlants"/>
        </authorList>
    </citation>
    <scope>IDENTIFICATION</scope>
</reference>
<protein>
    <submittedName>
        <fullName evidence="1">Uncharacterized protein</fullName>
    </submittedName>
</protein>
<dbReference type="Gramene" id="TuG1812G0400002242.01.T01">
    <property type="protein sequence ID" value="TuG1812G0400002242.01.T01"/>
    <property type="gene ID" value="TuG1812G0400002242.01"/>
</dbReference>
<dbReference type="AlphaFoldDB" id="A0A8R7U705"/>
<dbReference type="EnsemblPlants" id="TuG1812G0400002242.01.T01">
    <property type="protein sequence ID" value="TuG1812G0400002242.01.T01"/>
    <property type="gene ID" value="TuG1812G0400002242.01"/>
</dbReference>
<organism evidence="1 2">
    <name type="scientific">Triticum urartu</name>
    <name type="common">Red wild einkorn</name>
    <name type="synonym">Crithodium urartu</name>
    <dbReference type="NCBI Taxonomy" id="4572"/>
    <lineage>
        <taxon>Eukaryota</taxon>
        <taxon>Viridiplantae</taxon>
        <taxon>Streptophyta</taxon>
        <taxon>Embryophyta</taxon>
        <taxon>Tracheophyta</taxon>
        <taxon>Spermatophyta</taxon>
        <taxon>Magnoliopsida</taxon>
        <taxon>Liliopsida</taxon>
        <taxon>Poales</taxon>
        <taxon>Poaceae</taxon>
        <taxon>BOP clade</taxon>
        <taxon>Pooideae</taxon>
        <taxon>Triticodae</taxon>
        <taxon>Triticeae</taxon>
        <taxon>Triticinae</taxon>
        <taxon>Triticum</taxon>
    </lineage>
</organism>
<evidence type="ECO:0000313" key="2">
    <source>
        <dbReference type="Proteomes" id="UP000015106"/>
    </source>
</evidence>
<reference evidence="1" key="2">
    <citation type="submission" date="2018-03" db="EMBL/GenBank/DDBJ databases">
        <title>The Triticum urartu genome reveals the dynamic nature of wheat genome evolution.</title>
        <authorList>
            <person name="Ling H."/>
            <person name="Ma B."/>
            <person name="Shi X."/>
            <person name="Liu H."/>
            <person name="Dong L."/>
            <person name="Sun H."/>
            <person name="Cao Y."/>
            <person name="Gao Q."/>
            <person name="Zheng S."/>
            <person name="Li Y."/>
            <person name="Yu Y."/>
            <person name="Du H."/>
            <person name="Qi M."/>
            <person name="Li Y."/>
            <person name="Yu H."/>
            <person name="Cui Y."/>
            <person name="Wang N."/>
            <person name="Chen C."/>
            <person name="Wu H."/>
            <person name="Zhao Y."/>
            <person name="Zhang J."/>
            <person name="Li Y."/>
            <person name="Zhou W."/>
            <person name="Zhang B."/>
            <person name="Hu W."/>
            <person name="Eijk M."/>
            <person name="Tang J."/>
            <person name="Witsenboer H."/>
            <person name="Zhao S."/>
            <person name="Li Z."/>
            <person name="Zhang A."/>
            <person name="Wang D."/>
            <person name="Liang C."/>
        </authorList>
    </citation>
    <scope>NUCLEOTIDE SEQUENCE [LARGE SCALE GENOMIC DNA]</scope>
    <source>
        <strain evidence="1">cv. G1812</strain>
    </source>
</reference>
<accession>A0A8R7U705</accession>
<dbReference type="Proteomes" id="UP000015106">
    <property type="component" value="Chromosome 4"/>
</dbReference>
<proteinExistence type="predicted"/>
<sequence>MPCLTFMAARDDRYNPSISNERAGTVKVDFLVTMNPNEFQGNNMMSTVTIMRLASEHW</sequence>
<evidence type="ECO:0000313" key="1">
    <source>
        <dbReference type="EnsemblPlants" id="TuG1812G0400002242.01.T01"/>
    </source>
</evidence>